<gene>
    <name evidence="2" type="ordered locus">Cpha266_2045</name>
</gene>
<name>A1BI30_CHLPD</name>
<keyword evidence="3" id="KW-1185">Reference proteome</keyword>
<evidence type="ECO:0000313" key="3">
    <source>
        <dbReference type="Proteomes" id="UP000008701"/>
    </source>
</evidence>
<dbReference type="OrthoDB" id="597817at2"/>
<dbReference type="HOGENOM" id="CLU_506890_0_0_10"/>
<evidence type="ECO:0000313" key="2">
    <source>
        <dbReference type="EMBL" id="ABL66057.1"/>
    </source>
</evidence>
<feature type="region of interest" description="Disordered" evidence="1">
    <location>
        <begin position="441"/>
        <end position="466"/>
    </location>
</feature>
<dbReference type="STRING" id="290317.Cpha266_2045"/>
<dbReference type="Proteomes" id="UP000008701">
    <property type="component" value="Chromosome"/>
</dbReference>
<evidence type="ECO:0008006" key="4">
    <source>
        <dbReference type="Google" id="ProtNLM"/>
    </source>
</evidence>
<dbReference type="EMBL" id="CP000492">
    <property type="protein sequence ID" value="ABL66057.1"/>
    <property type="molecule type" value="Genomic_DNA"/>
</dbReference>
<evidence type="ECO:0000256" key="1">
    <source>
        <dbReference type="SAM" id="MobiDB-lite"/>
    </source>
</evidence>
<reference evidence="2 3" key="1">
    <citation type="submission" date="2006-12" db="EMBL/GenBank/DDBJ databases">
        <title>Complete sequence of Chlorobium phaeobacteroides DSM 266.</title>
        <authorList>
            <consortium name="US DOE Joint Genome Institute"/>
            <person name="Copeland A."/>
            <person name="Lucas S."/>
            <person name="Lapidus A."/>
            <person name="Barry K."/>
            <person name="Detter J.C."/>
            <person name="Glavina del Rio T."/>
            <person name="Hammon N."/>
            <person name="Israni S."/>
            <person name="Pitluck S."/>
            <person name="Goltsman E."/>
            <person name="Schmutz J."/>
            <person name="Larimer F."/>
            <person name="Land M."/>
            <person name="Hauser L."/>
            <person name="Mikhailova N."/>
            <person name="Li T."/>
            <person name="Overmann J."/>
            <person name="Bryant D.A."/>
            <person name="Richardson P."/>
        </authorList>
    </citation>
    <scope>NUCLEOTIDE SEQUENCE [LARGE SCALE GENOMIC DNA]</scope>
    <source>
        <strain evidence="2 3">DSM 266</strain>
    </source>
</reference>
<proteinExistence type="predicted"/>
<protein>
    <recommendedName>
        <fullName evidence="4">CRISPR-associated protein, TIGR02710 family</fullName>
    </recommendedName>
</protein>
<dbReference type="AlphaFoldDB" id="A1BI30"/>
<feature type="compositionally biased region" description="Basic and acidic residues" evidence="1">
    <location>
        <begin position="441"/>
        <end position="452"/>
    </location>
</feature>
<dbReference type="KEGG" id="cph:Cpha266_2045"/>
<dbReference type="eggNOG" id="COG1394">
    <property type="taxonomic scope" value="Bacteria"/>
</dbReference>
<organism evidence="2 3">
    <name type="scientific">Chlorobium phaeobacteroides (strain DSM 266 / SMG 266 / 2430)</name>
    <dbReference type="NCBI Taxonomy" id="290317"/>
    <lineage>
        <taxon>Bacteria</taxon>
        <taxon>Pseudomonadati</taxon>
        <taxon>Chlorobiota</taxon>
        <taxon>Chlorobiia</taxon>
        <taxon>Chlorobiales</taxon>
        <taxon>Chlorobiaceae</taxon>
        <taxon>Chlorobium/Pelodictyon group</taxon>
        <taxon>Chlorobium</taxon>
    </lineage>
</organism>
<accession>A1BI30</accession>
<dbReference type="RefSeq" id="WP_011745859.1">
    <property type="nucleotide sequence ID" value="NC_008639.1"/>
</dbReference>
<sequence>MKAEILNKRKKWLDKPAAQSLDDWPKKADELQGFTGTLKYFGIKQSSNEYEINSIGANSYFRQSLDLFKVVLEKQILKEDIGLPSLEMPPQYDALITIVGFSPEPIMHTVLALAPNKVYPIATIESAEYYKVPLNPESKQRDGKIWFFETIIKHYKEAQQSITVEPIVRNVSAIGSLETFKRVREIIQATKENNLNAKIALDITGGKKSADASAFLIAAIEEDIDIYYVDFEDYTGAKACCGTEFLNKLDNPYNIYNIQLLNKAKELFKYHNYQAAAQIFSEIDERLSSNELDNPVKFYLDDERSKVDKMKNAAICYMYWDRFDYECAQECQSVLSDKQKTQLNNLILFEGIGTKKERYQSCYLYDFIVDRILSAKRRALSDISLYEYEGDYHDAVFRYAQCLEILIETYITRKVSNYDPDVKSKSIYSISGKRELVFKGRKKSEKDNDGNRIDFQMDPLDDPENELRKKTKSLSERRDDFAHVRIQTQKSNIQEAEEVIMKFMEIVFEKTSEIIDHDLEEYAFYKYFDDYGSLCKS</sequence>